<name>A0ABV8LDY5_9NOCA</name>
<evidence type="ECO:0000256" key="1">
    <source>
        <dbReference type="SAM" id="Phobius"/>
    </source>
</evidence>
<keyword evidence="1" id="KW-0812">Transmembrane</keyword>
<comment type="caution">
    <text evidence="2">The sequence shown here is derived from an EMBL/GenBank/DDBJ whole genome shotgun (WGS) entry which is preliminary data.</text>
</comment>
<dbReference type="Proteomes" id="UP001595767">
    <property type="component" value="Unassembled WGS sequence"/>
</dbReference>
<feature type="transmembrane region" description="Helical" evidence="1">
    <location>
        <begin position="36"/>
        <end position="55"/>
    </location>
</feature>
<accession>A0ABV8LDY5</accession>
<evidence type="ECO:0008006" key="4">
    <source>
        <dbReference type="Google" id="ProtNLM"/>
    </source>
</evidence>
<dbReference type="RefSeq" id="WP_378554751.1">
    <property type="nucleotide sequence ID" value="NZ_JBHSBA010000016.1"/>
</dbReference>
<reference evidence="3" key="1">
    <citation type="journal article" date="2019" name="Int. J. Syst. Evol. Microbiol.">
        <title>The Global Catalogue of Microorganisms (GCM) 10K type strain sequencing project: providing services to taxonomists for standard genome sequencing and annotation.</title>
        <authorList>
            <consortium name="The Broad Institute Genomics Platform"/>
            <consortium name="The Broad Institute Genome Sequencing Center for Infectious Disease"/>
            <person name="Wu L."/>
            <person name="Ma J."/>
        </authorList>
    </citation>
    <scope>NUCLEOTIDE SEQUENCE [LARGE SCALE GENOMIC DNA]</scope>
    <source>
        <strain evidence="3">CGMCC 4.7204</strain>
    </source>
</reference>
<keyword evidence="3" id="KW-1185">Reference proteome</keyword>
<keyword evidence="1" id="KW-0472">Membrane</keyword>
<sequence>MTTEIRRAWQVATWFDKLFLIMWPAAAILHVTFGDWLVAVFAALIALADFAALQYKADAAEWKAKYEAAVAPATSTNITIRSEDVDSAVRRYREHQRSTFGYDR</sequence>
<evidence type="ECO:0000313" key="2">
    <source>
        <dbReference type="EMBL" id="MFC4128878.1"/>
    </source>
</evidence>
<keyword evidence="1" id="KW-1133">Transmembrane helix</keyword>
<protein>
    <recommendedName>
        <fullName evidence="4">Holin</fullName>
    </recommendedName>
</protein>
<organism evidence="2 3">
    <name type="scientific">Nocardia rhizosphaerae</name>
    <dbReference type="NCBI Taxonomy" id="1691571"/>
    <lineage>
        <taxon>Bacteria</taxon>
        <taxon>Bacillati</taxon>
        <taxon>Actinomycetota</taxon>
        <taxon>Actinomycetes</taxon>
        <taxon>Mycobacteriales</taxon>
        <taxon>Nocardiaceae</taxon>
        <taxon>Nocardia</taxon>
    </lineage>
</organism>
<dbReference type="EMBL" id="JBHSBA010000016">
    <property type="protein sequence ID" value="MFC4128878.1"/>
    <property type="molecule type" value="Genomic_DNA"/>
</dbReference>
<gene>
    <name evidence="2" type="ORF">ACFOW8_28485</name>
</gene>
<evidence type="ECO:0000313" key="3">
    <source>
        <dbReference type="Proteomes" id="UP001595767"/>
    </source>
</evidence>
<proteinExistence type="predicted"/>